<proteinExistence type="predicted"/>
<name>A0A2N3Q074_9PROT</name>
<gene>
    <name evidence="3" type="ORF">CWS72_02645</name>
</gene>
<keyword evidence="1" id="KW-0175">Coiled coil</keyword>
<dbReference type="Pfam" id="PF01755">
    <property type="entry name" value="Glyco_transf_25"/>
    <property type="match status" value="1"/>
</dbReference>
<evidence type="ECO:0000313" key="4">
    <source>
        <dbReference type="Proteomes" id="UP000233293"/>
    </source>
</evidence>
<feature type="coiled-coil region" evidence="1">
    <location>
        <begin position="230"/>
        <end position="257"/>
    </location>
</feature>
<dbReference type="RefSeq" id="WP_101249015.1">
    <property type="nucleotide sequence ID" value="NZ_PIUM01000002.1"/>
</dbReference>
<keyword evidence="4" id="KW-1185">Reference proteome</keyword>
<dbReference type="OrthoDB" id="259382at2"/>
<sequence>MHCIYINLAEQLDRRHALEANFLKNNQNNWTLKRYEAVDTKFVHEQEIKGKSQPAEKACFLSHIGALKKSEKYPGPVMIIEDDSIMGQKTQNIIDNLINTLDPLSWDMMYTDVIITDIHEMILLYKVRRAQFKNDLVTVMNLRQMPTFAGSAAYVINGSSKGKLLNLLTSVKNFDTPYDMVLRQLIWDQKINACVTFPFVTTGSPLSQSSQIQNQKKAITDLTCDLFRKLIWAERSVEEIQEALADLDQKLVDRETAAFADLLKLALSSNFLYI</sequence>
<reference evidence="4" key="1">
    <citation type="submission" date="2017-12" db="EMBL/GenBank/DDBJ databases">
        <title>Draft genome sequence of Telmatospirillum siberiense 26-4b1T, an acidotolerant peatland alphaproteobacterium potentially involved in sulfur cycling.</title>
        <authorList>
            <person name="Hausmann B."/>
            <person name="Pjevac P."/>
            <person name="Schreck K."/>
            <person name="Herbold C.W."/>
            <person name="Daims H."/>
            <person name="Wagner M."/>
            <person name="Pester M."/>
            <person name="Loy A."/>
        </authorList>
    </citation>
    <scope>NUCLEOTIDE SEQUENCE [LARGE SCALE GENOMIC DNA]</scope>
    <source>
        <strain evidence="4">26-4b1</strain>
    </source>
</reference>
<accession>A0A2N3Q074</accession>
<feature type="domain" description="Glycosyl transferase family 25" evidence="2">
    <location>
        <begin position="5"/>
        <end position="181"/>
    </location>
</feature>
<dbReference type="Proteomes" id="UP000233293">
    <property type="component" value="Unassembled WGS sequence"/>
</dbReference>
<dbReference type="EMBL" id="PIUM01000002">
    <property type="protein sequence ID" value="PKU26054.1"/>
    <property type="molecule type" value="Genomic_DNA"/>
</dbReference>
<comment type="caution">
    <text evidence="3">The sequence shown here is derived from an EMBL/GenBank/DDBJ whole genome shotgun (WGS) entry which is preliminary data.</text>
</comment>
<evidence type="ECO:0000259" key="2">
    <source>
        <dbReference type="Pfam" id="PF01755"/>
    </source>
</evidence>
<protein>
    <recommendedName>
        <fullName evidence="2">Glycosyl transferase family 25 domain-containing protein</fullName>
    </recommendedName>
</protein>
<evidence type="ECO:0000313" key="3">
    <source>
        <dbReference type="EMBL" id="PKU26054.1"/>
    </source>
</evidence>
<evidence type="ECO:0000256" key="1">
    <source>
        <dbReference type="SAM" id="Coils"/>
    </source>
</evidence>
<organism evidence="3 4">
    <name type="scientific">Telmatospirillum siberiense</name>
    <dbReference type="NCBI Taxonomy" id="382514"/>
    <lineage>
        <taxon>Bacteria</taxon>
        <taxon>Pseudomonadati</taxon>
        <taxon>Pseudomonadota</taxon>
        <taxon>Alphaproteobacteria</taxon>
        <taxon>Rhodospirillales</taxon>
        <taxon>Rhodospirillaceae</taxon>
        <taxon>Telmatospirillum</taxon>
    </lineage>
</organism>
<dbReference type="InterPro" id="IPR002654">
    <property type="entry name" value="Glyco_trans_25"/>
</dbReference>
<dbReference type="AlphaFoldDB" id="A0A2N3Q074"/>